<evidence type="ECO:0000313" key="3">
    <source>
        <dbReference type="Proteomes" id="UP000694557"/>
    </source>
</evidence>
<proteinExistence type="predicted"/>
<feature type="region of interest" description="Disordered" evidence="1">
    <location>
        <begin position="199"/>
        <end position="220"/>
    </location>
</feature>
<name>A0A8C7HL10_ONCKI</name>
<organism evidence="2 3">
    <name type="scientific">Oncorhynchus kisutch</name>
    <name type="common">Coho salmon</name>
    <name type="synonym">Salmo kisutch</name>
    <dbReference type="NCBI Taxonomy" id="8019"/>
    <lineage>
        <taxon>Eukaryota</taxon>
        <taxon>Metazoa</taxon>
        <taxon>Chordata</taxon>
        <taxon>Craniata</taxon>
        <taxon>Vertebrata</taxon>
        <taxon>Euteleostomi</taxon>
        <taxon>Actinopterygii</taxon>
        <taxon>Neopterygii</taxon>
        <taxon>Teleostei</taxon>
        <taxon>Protacanthopterygii</taxon>
        <taxon>Salmoniformes</taxon>
        <taxon>Salmonidae</taxon>
        <taxon>Salmoninae</taxon>
        <taxon>Oncorhynchus</taxon>
    </lineage>
</organism>
<reference evidence="2" key="2">
    <citation type="submission" date="2025-09" db="UniProtKB">
        <authorList>
            <consortium name="Ensembl"/>
        </authorList>
    </citation>
    <scope>IDENTIFICATION</scope>
</reference>
<evidence type="ECO:0000256" key="1">
    <source>
        <dbReference type="SAM" id="MobiDB-lite"/>
    </source>
</evidence>
<dbReference type="Ensembl" id="ENSOKIT00005063510.1">
    <property type="protein sequence ID" value="ENSOKIP00005059736.1"/>
    <property type="gene ID" value="ENSOKIG00005025643.1"/>
</dbReference>
<keyword evidence="3" id="KW-1185">Reference proteome</keyword>
<dbReference type="AlphaFoldDB" id="A0A8C7HL10"/>
<evidence type="ECO:0000313" key="2">
    <source>
        <dbReference type="Ensembl" id="ENSOKIP00005059736.1"/>
    </source>
</evidence>
<sequence length="220" mass="23790">MPEVDVTREVVVVLAGSVKKDGGRLRCLRGGFLARSPLTGSLTELKRAARLLVWRLACSPSRLWTGLPCWIWVWVWVGKPETFLLLAPGAAAGFPVGLMKPVHLLICFCRYLRWLTFLLDLTGLSKASLMLLEAESMKLSRFLVVSLYSPLSSLSSSGLPSRLLVVSLYSPLSSLSSTITILFLNTAASVASPSASATAANPKYKEPLPRHSMSSCPVSG</sequence>
<dbReference type="Proteomes" id="UP000694557">
    <property type="component" value="Unassembled WGS sequence"/>
</dbReference>
<reference evidence="2" key="1">
    <citation type="submission" date="2025-08" db="UniProtKB">
        <authorList>
            <consortium name="Ensembl"/>
        </authorList>
    </citation>
    <scope>IDENTIFICATION</scope>
</reference>
<accession>A0A8C7HL10</accession>
<dbReference type="GeneTree" id="ENSGT00980000198746"/>
<protein>
    <submittedName>
        <fullName evidence="2">Uncharacterized protein</fullName>
    </submittedName>
</protein>